<dbReference type="Gene3D" id="3.30.450.20">
    <property type="entry name" value="PAS domain"/>
    <property type="match status" value="2"/>
</dbReference>
<dbReference type="InterPro" id="IPR013656">
    <property type="entry name" value="PAS_4"/>
</dbReference>
<feature type="domain" description="PAS fold-4" evidence="2">
    <location>
        <begin position="386"/>
        <end position="490"/>
    </location>
</feature>
<dbReference type="InterPro" id="IPR035965">
    <property type="entry name" value="PAS-like_dom_sf"/>
</dbReference>
<feature type="non-terminal residue" evidence="3">
    <location>
        <position position="546"/>
    </location>
</feature>
<evidence type="ECO:0000256" key="1">
    <source>
        <dbReference type="SAM" id="Phobius"/>
    </source>
</evidence>
<gene>
    <name evidence="3" type="ORF">MNBD_ALPHA01-908</name>
</gene>
<dbReference type="Gene3D" id="1.10.3210.10">
    <property type="entry name" value="Hypothetical protein af1432"/>
    <property type="match status" value="1"/>
</dbReference>
<dbReference type="EMBL" id="UOEJ01000266">
    <property type="protein sequence ID" value="VAW07256.1"/>
    <property type="molecule type" value="Genomic_DNA"/>
</dbReference>
<dbReference type="SUPFAM" id="SSF55785">
    <property type="entry name" value="PYP-like sensor domain (PAS domain)"/>
    <property type="match status" value="1"/>
</dbReference>
<organism evidence="3">
    <name type="scientific">hydrothermal vent metagenome</name>
    <dbReference type="NCBI Taxonomy" id="652676"/>
    <lineage>
        <taxon>unclassified sequences</taxon>
        <taxon>metagenomes</taxon>
        <taxon>ecological metagenomes</taxon>
    </lineage>
</organism>
<dbReference type="SUPFAM" id="SSF109604">
    <property type="entry name" value="HD-domain/PDEase-like"/>
    <property type="match status" value="1"/>
</dbReference>
<accession>A0A3B0TJM6</accession>
<sequence length="546" mass="59263">MNLPPKSAGVALAVLVIVGAAVALFLALRFAQSEADRDSLVWQSQMAVVINSREVAVEEWLAEQKKVISRLAENPSLRIYLGNIEATSAAPGEDDLAQAAYLANQMKAVALQNGYISAADRDFAINANLPRPGISGLALTDPQGQIVVSTPNMPSVIPGVADYLERGAGRDVISYGPYPAENNAPAIAFVAPVFGVQDDSSSPAIGFAVGIKLLTDDFYQKLVQPGDISKTARNYLVRRKGTVVEYLSPLRAGNGDTIRPLTMSMDAQSSTLAAAFAIANAGEITGGFAERVNYDGEKHLVTGRKIAGTDWVLVRTMDSREVLGAIQARKNTIIWFAVLIILAVSITILLIWRHGVSVRVARAAEQQKILTRRYEKLSHFLQIVTDSQPTVIAALDGQGRYTFANAQALRDADIAGPEIIGRKIPSVQGALKSPHMEDHYQHVLKTAEPLSVIEPLSDGEVTIKSDYVPLLVDQERGVLMVTEDISELVRERERRETALRNLVSTLTMVIDSRDPYSARHSERVAMVSRAIAREMNVDEVTCDTAN</sequence>
<name>A0A3B0TJM6_9ZZZZ</name>
<evidence type="ECO:0000259" key="2">
    <source>
        <dbReference type="Pfam" id="PF08448"/>
    </source>
</evidence>
<keyword evidence="1" id="KW-1133">Transmembrane helix</keyword>
<proteinExistence type="predicted"/>
<dbReference type="Pfam" id="PF08448">
    <property type="entry name" value="PAS_4"/>
    <property type="match status" value="1"/>
</dbReference>
<evidence type="ECO:0000313" key="3">
    <source>
        <dbReference type="EMBL" id="VAW07256.1"/>
    </source>
</evidence>
<dbReference type="AlphaFoldDB" id="A0A3B0TJM6"/>
<feature type="transmembrane region" description="Helical" evidence="1">
    <location>
        <begin position="333"/>
        <end position="352"/>
    </location>
</feature>
<keyword evidence="1" id="KW-0472">Membrane</keyword>
<keyword evidence="1" id="KW-0812">Transmembrane</keyword>
<protein>
    <recommendedName>
        <fullName evidence="2">PAS fold-4 domain-containing protein</fullName>
    </recommendedName>
</protein>
<dbReference type="CDD" id="cd18774">
    <property type="entry name" value="PDC2_HK_sensor"/>
    <property type="match status" value="1"/>
</dbReference>
<reference evidence="3" key="1">
    <citation type="submission" date="2018-06" db="EMBL/GenBank/DDBJ databases">
        <authorList>
            <person name="Zhirakovskaya E."/>
        </authorList>
    </citation>
    <scope>NUCLEOTIDE SEQUENCE</scope>
</reference>